<reference evidence="3 4" key="1">
    <citation type="submission" date="2019-03" db="EMBL/GenBank/DDBJ databases">
        <title>Genomic Encyclopedia of Type Strains, Phase IV (KMG-IV): sequencing the most valuable type-strain genomes for metagenomic binning, comparative biology and taxonomic classification.</title>
        <authorList>
            <person name="Goeker M."/>
        </authorList>
    </citation>
    <scope>NUCLEOTIDE SEQUENCE [LARGE SCALE GENOMIC DNA]</scope>
    <source>
        <strain evidence="3 4">DSM 24830</strain>
    </source>
</reference>
<keyword evidence="1" id="KW-1133">Transmembrane helix</keyword>
<keyword evidence="4" id="KW-1185">Reference proteome</keyword>
<dbReference type="PANTHER" id="PTHR35342:SF5">
    <property type="entry name" value="TRICARBOXYLIC TRANSPORT PROTEIN"/>
    <property type="match status" value="1"/>
</dbReference>
<feature type="transmembrane region" description="Helical" evidence="1">
    <location>
        <begin position="105"/>
        <end position="132"/>
    </location>
</feature>
<dbReference type="OrthoDB" id="9781349at2"/>
<feature type="transmembrane region" description="Helical" evidence="1">
    <location>
        <begin position="357"/>
        <end position="377"/>
    </location>
</feature>
<feature type="transmembrane region" description="Helical" evidence="1">
    <location>
        <begin position="45"/>
        <end position="71"/>
    </location>
</feature>
<accession>A0A4R1ERN4</accession>
<dbReference type="EMBL" id="SMFQ01000005">
    <property type="protein sequence ID" value="TCJ83140.1"/>
    <property type="molecule type" value="Genomic_DNA"/>
</dbReference>
<feature type="transmembrane region" description="Helical" evidence="1">
    <location>
        <begin position="167"/>
        <end position="185"/>
    </location>
</feature>
<name>A0A4R1ERN4_9GAMM</name>
<keyword evidence="1" id="KW-0472">Membrane</keyword>
<protein>
    <submittedName>
        <fullName evidence="3">TctA family transporter</fullName>
    </submittedName>
</protein>
<dbReference type="InterPro" id="IPR002823">
    <property type="entry name" value="DUF112_TM"/>
</dbReference>
<dbReference type="Pfam" id="PF01970">
    <property type="entry name" value="TctA"/>
    <property type="match status" value="1"/>
</dbReference>
<dbReference type="Proteomes" id="UP000294887">
    <property type="component" value="Unassembled WGS sequence"/>
</dbReference>
<feature type="transmembrane region" description="Helical" evidence="1">
    <location>
        <begin position="397"/>
        <end position="425"/>
    </location>
</feature>
<feature type="transmembrane region" description="Helical" evidence="1">
    <location>
        <begin position="144"/>
        <end position="160"/>
    </location>
</feature>
<evidence type="ECO:0000313" key="3">
    <source>
        <dbReference type="EMBL" id="TCJ83140.1"/>
    </source>
</evidence>
<feature type="transmembrane region" description="Helical" evidence="1">
    <location>
        <begin position="462"/>
        <end position="483"/>
    </location>
</feature>
<feature type="transmembrane region" description="Helical" evidence="1">
    <location>
        <begin position="314"/>
        <end position="337"/>
    </location>
</feature>
<dbReference type="PANTHER" id="PTHR35342">
    <property type="entry name" value="TRICARBOXYLIC TRANSPORT PROTEIN"/>
    <property type="match status" value="1"/>
</dbReference>
<evidence type="ECO:0000259" key="2">
    <source>
        <dbReference type="Pfam" id="PF01970"/>
    </source>
</evidence>
<feature type="transmembrane region" description="Helical" evidence="1">
    <location>
        <begin position="431"/>
        <end position="450"/>
    </location>
</feature>
<gene>
    <name evidence="3" type="ORF">EV695_3878</name>
</gene>
<organism evidence="3 4">
    <name type="scientific">Cocleimonas flava</name>
    <dbReference type="NCBI Taxonomy" id="634765"/>
    <lineage>
        <taxon>Bacteria</taxon>
        <taxon>Pseudomonadati</taxon>
        <taxon>Pseudomonadota</taxon>
        <taxon>Gammaproteobacteria</taxon>
        <taxon>Thiotrichales</taxon>
        <taxon>Thiotrichaceae</taxon>
        <taxon>Cocleimonas</taxon>
    </lineage>
</organism>
<feature type="domain" description="DUF112" evidence="2">
    <location>
        <begin position="17"/>
        <end position="438"/>
    </location>
</feature>
<keyword evidence="1" id="KW-0812">Transmembrane</keyword>
<evidence type="ECO:0000256" key="1">
    <source>
        <dbReference type="SAM" id="Phobius"/>
    </source>
</evidence>
<dbReference type="AlphaFoldDB" id="A0A4R1ERN4"/>
<dbReference type="RefSeq" id="WP_131907620.1">
    <property type="nucleotide sequence ID" value="NZ_BAAAFU010000007.1"/>
</dbReference>
<feature type="transmembrane region" description="Helical" evidence="1">
    <location>
        <begin position="12"/>
        <end position="33"/>
    </location>
</feature>
<proteinExistence type="predicted"/>
<evidence type="ECO:0000313" key="4">
    <source>
        <dbReference type="Proteomes" id="UP000294887"/>
    </source>
</evidence>
<feature type="transmembrane region" description="Helical" evidence="1">
    <location>
        <begin position="197"/>
        <end position="220"/>
    </location>
</feature>
<sequence>MDAFIGGLSLIFDPYVLMVMVGAAAFGLVVGSIPGLTATMATALLIPVTFFMDPVPAIAAIVTTVATAIFAGDIPGALLRIPGTPASAAYCDEAFAMTRKGKAQLALGVGLTTSIIGGLIGAVVLMMATSALAEFAFKFSSYEYFWLACLGLSSAVVVSSGSTLKGFVSLLIGLFIATIGIDLISGHPRFTFGSTEMLSGVSFIPAMIGMFAISEVLRFVAAKNNSRPKVPVQSLTNLFKGVGGVLFKYKFNVFRGSSIGAVTGVLPGAGADIAAWVSYGVSKRTSKEKEKYGTGHVEGLVDAGSANNAGLAGAWVPALVFGIPGDSVTAIAIGVLYMKGMNPGPMIFQENPQLLNAVFIAFFVANLLLLPLGYLAIRLSSQLLKIPSRMLMPAILIFCLVGSFAITNSVFGVVIMLAMGVLAYIMEENGFPIAPTILGIVLGAMLEEMFLSSMIKADGELLAFFSRPISATLGVLTILIWLIPLIKMLRKKVAKPQLQ</sequence>
<comment type="caution">
    <text evidence="3">The sequence shown here is derived from an EMBL/GenBank/DDBJ whole genome shotgun (WGS) entry which is preliminary data.</text>
</comment>